<dbReference type="Proteomes" id="UP000019678">
    <property type="component" value="Unassembled WGS sequence"/>
</dbReference>
<keyword evidence="4" id="KW-1185">Reference proteome</keyword>
<evidence type="ECO:0000256" key="2">
    <source>
        <dbReference type="SAM" id="SignalP"/>
    </source>
</evidence>
<evidence type="ECO:0000256" key="1">
    <source>
        <dbReference type="SAM" id="MobiDB-lite"/>
    </source>
</evidence>
<evidence type="ECO:0000313" key="3">
    <source>
        <dbReference type="EMBL" id="EYF01954.1"/>
    </source>
</evidence>
<name>A0A017SY91_9BACT</name>
<sequence>MLLVGNMKHRTSLPILATLFTLLLVLPACDDGGGGGEGGDPTASSGGAGGTGAGGTGAGGTGAGGTENGWDPDMQQCGEPARSVGACLYPGPSPAGSEDPPSTFAKTATVVAIRLHSDQDYCFAGGAPLYWVGARNFETVLDLVDEEGTEINLSLGVGDFDMGELAVGDVLQIEASHYLEYEIIPTETSSIRVSRDGQLLVAAGSNDPLGLNVSKGGPSTCRVWTDYVCSIERAPMAVQAGDASEVTLDAGESAEVGDLTVINHRFHSIYDITGSCNFGTDVEYVIGAYTTPSP</sequence>
<feature type="signal peptide" evidence="2">
    <location>
        <begin position="1"/>
        <end position="30"/>
    </location>
</feature>
<reference evidence="3 4" key="1">
    <citation type="submission" date="2013-05" db="EMBL/GenBank/DDBJ databases">
        <title>Genome assembly of Chondromyces apiculatus DSM 436.</title>
        <authorList>
            <person name="Sharma G."/>
            <person name="Khatri I."/>
            <person name="Kaur C."/>
            <person name="Mayilraj S."/>
            <person name="Subramanian S."/>
        </authorList>
    </citation>
    <scope>NUCLEOTIDE SEQUENCE [LARGE SCALE GENOMIC DNA]</scope>
    <source>
        <strain evidence="3 4">DSM 436</strain>
    </source>
</reference>
<dbReference type="EMBL" id="ASRX01000068">
    <property type="protein sequence ID" value="EYF01954.1"/>
    <property type="molecule type" value="Genomic_DNA"/>
</dbReference>
<protein>
    <recommendedName>
        <fullName evidence="5">Lipoprotein</fullName>
    </recommendedName>
</protein>
<feature type="region of interest" description="Disordered" evidence="1">
    <location>
        <begin position="34"/>
        <end position="77"/>
    </location>
</feature>
<keyword evidence="2" id="KW-0732">Signal</keyword>
<accession>A0A017SY91</accession>
<comment type="caution">
    <text evidence="3">The sequence shown here is derived from an EMBL/GenBank/DDBJ whole genome shotgun (WGS) entry which is preliminary data.</text>
</comment>
<evidence type="ECO:0000313" key="4">
    <source>
        <dbReference type="Proteomes" id="UP000019678"/>
    </source>
</evidence>
<feature type="compositionally biased region" description="Gly residues" evidence="1">
    <location>
        <begin position="46"/>
        <end position="67"/>
    </location>
</feature>
<proteinExistence type="predicted"/>
<dbReference type="AlphaFoldDB" id="A0A017SY91"/>
<evidence type="ECO:0008006" key="5">
    <source>
        <dbReference type="Google" id="ProtNLM"/>
    </source>
</evidence>
<feature type="chain" id="PRO_5001496149" description="Lipoprotein" evidence="2">
    <location>
        <begin position="31"/>
        <end position="294"/>
    </location>
</feature>
<organism evidence="3 4">
    <name type="scientific">Chondromyces apiculatus DSM 436</name>
    <dbReference type="NCBI Taxonomy" id="1192034"/>
    <lineage>
        <taxon>Bacteria</taxon>
        <taxon>Pseudomonadati</taxon>
        <taxon>Myxococcota</taxon>
        <taxon>Polyangia</taxon>
        <taxon>Polyangiales</taxon>
        <taxon>Polyangiaceae</taxon>
        <taxon>Chondromyces</taxon>
    </lineage>
</organism>
<gene>
    <name evidence="3" type="ORF">CAP_7572</name>
</gene>